<sequence>MCSAIKPSTCFLPLYLQPVNSAQVCTQGFVPLSSTINQDAELFNGLAHPARTFLITNSYSSSSCTRDSKSQGGKVKQH</sequence>
<accession>A0A0A9A7J0</accession>
<name>A0A0A9A7J0_ARUDO</name>
<evidence type="ECO:0000313" key="1">
    <source>
        <dbReference type="EMBL" id="JAD47604.1"/>
    </source>
</evidence>
<protein>
    <submittedName>
        <fullName evidence="1">Uncharacterized protein</fullName>
    </submittedName>
</protein>
<dbReference type="EMBL" id="GBRH01250291">
    <property type="protein sequence ID" value="JAD47604.1"/>
    <property type="molecule type" value="Transcribed_RNA"/>
</dbReference>
<organism evidence="1">
    <name type="scientific">Arundo donax</name>
    <name type="common">Giant reed</name>
    <name type="synonym">Donax arundinaceus</name>
    <dbReference type="NCBI Taxonomy" id="35708"/>
    <lineage>
        <taxon>Eukaryota</taxon>
        <taxon>Viridiplantae</taxon>
        <taxon>Streptophyta</taxon>
        <taxon>Embryophyta</taxon>
        <taxon>Tracheophyta</taxon>
        <taxon>Spermatophyta</taxon>
        <taxon>Magnoliopsida</taxon>
        <taxon>Liliopsida</taxon>
        <taxon>Poales</taxon>
        <taxon>Poaceae</taxon>
        <taxon>PACMAD clade</taxon>
        <taxon>Arundinoideae</taxon>
        <taxon>Arundineae</taxon>
        <taxon>Arundo</taxon>
    </lineage>
</organism>
<dbReference type="AlphaFoldDB" id="A0A0A9A7J0"/>
<reference evidence="1" key="2">
    <citation type="journal article" date="2015" name="Data Brief">
        <title>Shoot transcriptome of the giant reed, Arundo donax.</title>
        <authorList>
            <person name="Barrero R.A."/>
            <person name="Guerrero F.D."/>
            <person name="Moolhuijzen P."/>
            <person name="Goolsby J.A."/>
            <person name="Tidwell J."/>
            <person name="Bellgard S.E."/>
            <person name="Bellgard M.I."/>
        </authorList>
    </citation>
    <scope>NUCLEOTIDE SEQUENCE</scope>
    <source>
        <tissue evidence="1">Shoot tissue taken approximately 20 cm above the soil surface</tissue>
    </source>
</reference>
<proteinExistence type="predicted"/>
<reference evidence="1" key="1">
    <citation type="submission" date="2014-09" db="EMBL/GenBank/DDBJ databases">
        <authorList>
            <person name="Magalhaes I.L.F."/>
            <person name="Oliveira U."/>
            <person name="Santos F.R."/>
            <person name="Vidigal T.H.D.A."/>
            <person name="Brescovit A.D."/>
            <person name="Santos A.J."/>
        </authorList>
    </citation>
    <scope>NUCLEOTIDE SEQUENCE</scope>
    <source>
        <tissue evidence="1">Shoot tissue taken approximately 20 cm above the soil surface</tissue>
    </source>
</reference>